<feature type="transmembrane region" description="Helical" evidence="12">
    <location>
        <begin position="455"/>
        <end position="477"/>
    </location>
</feature>
<dbReference type="AlphaFoldDB" id="A0A5D0RNE1"/>
<keyword evidence="3 10" id="KW-1003">Cell membrane</keyword>
<comment type="similarity">
    <text evidence="10">Belongs to the TrkH potassium transport family.</text>
</comment>
<feature type="binding site" evidence="11">
    <location>
        <position position="113"/>
    </location>
    <ligand>
        <name>K(+)</name>
        <dbReference type="ChEBI" id="CHEBI:29103"/>
    </ligand>
</feature>
<evidence type="ECO:0000256" key="1">
    <source>
        <dbReference type="ARBA" id="ARBA00004651"/>
    </source>
</evidence>
<reference evidence="13 14" key="1">
    <citation type="submission" date="2019-08" db="EMBL/GenBank/DDBJ databases">
        <title>Identification of a novel species of the genus Boseongicola.</title>
        <authorList>
            <person name="Zhang X.-Q."/>
        </authorList>
    </citation>
    <scope>NUCLEOTIDE SEQUENCE [LARGE SCALE GENOMIC DNA]</scope>
    <source>
        <strain evidence="13 14">HY14</strain>
    </source>
</reference>
<evidence type="ECO:0000256" key="4">
    <source>
        <dbReference type="ARBA" id="ARBA00022538"/>
    </source>
</evidence>
<evidence type="ECO:0000256" key="11">
    <source>
        <dbReference type="PIRSR" id="PIRSR006247-1"/>
    </source>
</evidence>
<comment type="caution">
    <text evidence="13">The sequence shown here is derived from an EMBL/GenBank/DDBJ whole genome shotgun (WGS) entry which is preliminary data.</text>
</comment>
<feature type="transmembrane region" description="Helical" evidence="12">
    <location>
        <begin position="180"/>
        <end position="202"/>
    </location>
</feature>
<evidence type="ECO:0000313" key="14">
    <source>
        <dbReference type="Proteomes" id="UP000322080"/>
    </source>
</evidence>
<evidence type="ECO:0000256" key="12">
    <source>
        <dbReference type="SAM" id="Phobius"/>
    </source>
</evidence>
<feature type="transmembrane region" description="Helical" evidence="12">
    <location>
        <begin position="134"/>
        <end position="154"/>
    </location>
</feature>
<comment type="function">
    <text evidence="10">Low-affinity potassium transport system. Interacts with Trk system potassium uptake protein TrkA.</text>
</comment>
<evidence type="ECO:0000256" key="10">
    <source>
        <dbReference type="PIRNR" id="PIRNR006247"/>
    </source>
</evidence>
<gene>
    <name evidence="13" type="ORF">FVF75_07105</name>
</gene>
<evidence type="ECO:0000256" key="3">
    <source>
        <dbReference type="ARBA" id="ARBA00022475"/>
    </source>
</evidence>
<evidence type="ECO:0000256" key="6">
    <source>
        <dbReference type="ARBA" id="ARBA00022958"/>
    </source>
</evidence>
<evidence type="ECO:0000256" key="7">
    <source>
        <dbReference type="ARBA" id="ARBA00022989"/>
    </source>
</evidence>
<dbReference type="GO" id="GO:0046872">
    <property type="term" value="F:metal ion binding"/>
    <property type="evidence" value="ECO:0007669"/>
    <property type="project" value="UniProtKB-KW"/>
</dbReference>
<evidence type="ECO:0000256" key="9">
    <source>
        <dbReference type="ARBA" id="ARBA00023136"/>
    </source>
</evidence>
<feature type="binding site" evidence="11">
    <location>
        <position position="431"/>
    </location>
    <ligand>
        <name>K(+)</name>
        <dbReference type="ChEBI" id="CHEBI:29103"/>
    </ligand>
</feature>
<feature type="transmembrane region" description="Helical" evidence="12">
    <location>
        <begin position="389"/>
        <end position="413"/>
    </location>
</feature>
<keyword evidence="4 10" id="KW-0633">Potassium transport</keyword>
<dbReference type="InterPro" id="IPR004772">
    <property type="entry name" value="TrkH"/>
</dbReference>
<dbReference type="GO" id="GO:0005886">
    <property type="term" value="C:plasma membrane"/>
    <property type="evidence" value="ECO:0007669"/>
    <property type="project" value="UniProtKB-SubCell"/>
</dbReference>
<keyword evidence="14" id="KW-1185">Reference proteome</keyword>
<evidence type="ECO:0000256" key="5">
    <source>
        <dbReference type="ARBA" id="ARBA00022692"/>
    </source>
</evidence>
<evidence type="ECO:0000256" key="8">
    <source>
        <dbReference type="ARBA" id="ARBA00023065"/>
    </source>
</evidence>
<keyword evidence="11" id="KW-0479">Metal-binding</keyword>
<accession>A0A5D0RNE1</accession>
<dbReference type="InterPro" id="IPR003445">
    <property type="entry name" value="Cat_transpt"/>
</dbReference>
<sequence>MFDPRPIAYVIGLVVAVLGVTMFVPMLVDLYYGSPDWAVFLQSAMISIVFGGTLALATANTAGQGLSIQQIFLLTTLVWIALPLFGALPFMMSVVDARVVDAMFEAMSGMTTTGSTVFSGLDDLPAGILLWRSMLQWFGGIGIIVVAMVFMPELRVGGMQIFRSEAFDTMGKVLPRAVEIAGRIFWIYIGLTVANVLAYLAVGMTPFDAINHAFTTISTGGFSTHDASMGVYQGAPEYVASVFMILASLPFVRFIQLAAGTARPLFTDPQVRGYLTFIASITLVLALYRLIANGDHFEHGVREGLFNAVSIISGTGYASVDYQLWGAFPFVAFFFLGLVGGCAGSTACSVKIFRYQLLFASVKAQIRAIHSPHGVFVPRYGGRPVGEDILSSVMAFFVMFVVSLGVLSVALAMTGLDTVTALSGAATALANVGPGLGDTIGPSGNFAALNDTAKWLLTAAMLIGRLEVLSVYVLFTLRFWRD</sequence>
<dbReference type="Pfam" id="PF02386">
    <property type="entry name" value="TrkH"/>
    <property type="match status" value="1"/>
</dbReference>
<evidence type="ECO:0000313" key="13">
    <source>
        <dbReference type="EMBL" id="TYB82476.1"/>
    </source>
</evidence>
<dbReference type="Proteomes" id="UP000322080">
    <property type="component" value="Unassembled WGS sequence"/>
</dbReference>
<feature type="transmembrane region" description="Helical" evidence="12">
    <location>
        <begin position="71"/>
        <end position="95"/>
    </location>
</feature>
<feature type="binding site" evidence="11">
    <location>
        <position position="315"/>
    </location>
    <ligand>
        <name>K(+)</name>
        <dbReference type="ChEBI" id="CHEBI:29103"/>
    </ligand>
</feature>
<dbReference type="RefSeq" id="WP_148377239.1">
    <property type="nucleotide sequence ID" value="NZ_VSIY01000004.1"/>
</dbReference>
<keyword evidence="10" id="KW-0997">Cell inner membrane</keyword>
<dbReference type="EMBL" id="VSIY01000004">
    <property type="protein sequence ID" value="TYB82476.1"/>
    <property type="molecule type" value="Genomic_DNA"/>
</dbReference>
<dbReference type="PANTHER" id="PTHR32024:SF3">
    <property type="entry name" value="TRK SYSTEM POTASSIUM UPTAKE PROTEIN"/>
    <property type="match status" value="1"/>
</dbReference>
<dbReference type="GO" id="GO:0015379">
    <property type="term" value="F:potassium:chloride symporter activity"/>
    <property type="evidence" value="ECO:0007669"/>
    <property type="project" value="InterPro"/>
</dbReference>
<protein>
    <recommendedName>
        <fullName evidence="10">Trk system potassium uptake protein</fullName>
    </recommendedName>
</protein>
<evidence type="ECO:0000256" key="2">
    <source>
        <dbReference type="ARBA" id="ARBA00022448"/>
    </source>
</evidence>
<organism evidence="13 14">
    <name type="scientific">Maritimibacter fusiformis</name>
    <dbReference type="NCBI Taxonomy" id="2603819"/>
    <lineage>
        <taxon>Bacteria</taxon>
        <taxon>Pseudomonadati</taxon>
        <taxon>Pseudomonadota</taxon>
        <taxon>Alphaproteobacteria</taxon>
        <taxon>Rhodobacterales</taxon>
        <taxon>Roseobacteraceae</taxon>
        <taxon>Maritimibacter</taxon>
    </lineage>
</organism>
<dbReference type="PANTHER" id="PTHR32024">
    <property type="entry name" value="TRK SYSTEM POTASSIUM UPTAKE PROTEIN TRKG-RELATED"/>
    <property type="match status" value="1"/>
</dbReference>
<keyword evidence="9 10" id="KW-0472">Membrane</keyword>
<name>A0A5D0RNE1_9RHOB</name>
<dbReference type="PIRSF" id="PIRSF006247">
    <property type="entry name" value="TrkH"/>
    <property type="match status" value="1"/>
</dbReference>
<keyword evidence="5 12" id="KW-0812">Transmembrane</keyword>
<feature type="transmembrane region" description="Helical" evidence="12">
    <location>
        <begin position="271"/>
        <end position="291"/>
    </location>
</feature>
<feature type="binding site" evidence="11">
    <location>
        <position position="112"/>
    </location>
    <ligand>
        <name>K(+)</name>
        <dbReference type="ChEBI" id="CHEBI:29103"/>
    </ligand>
</feature>
<keyword evidence="6 10" id="KW-0630">Potassium</keyword>
<proteinExistence type="inferred from homology"/>
<feature type="transmembrane region" description="Helical" evidence="12">
    <location>
        <begin position="7"/>
        <end position="28"/>
    </location>
</feature>
<feature type="binding site" evidence="11">
    <location>
        <position position="220"/>
    </location>
    <ligand>
        <name>K(+)</name>
        <dbReference type="ChEBI" id="CHEBI:29103"/>
    </ligand>
</feature>
<feature type="transmembrane region" description="Helical" evidence="12">
    <location>
        <begin position="327"/>
        <end position="353"/>
    </location>
</feature>
<keyword evidence="7 12" id="KW-1133">Transmembrane helix</keyword>
<comment type="subcellular location">
    <subcellularLocation>
        <location evidence="10">Cell inner membrane</location>
        <topology evidence="10">Multi-pass membrane protein</topology>
    </subcellularLocation>
    <subcellularLocation>
        <location evidence="1">Cell membrane</location>
        <topology evidence="1">Multi-pass membrane protein</topology>
    </subcellularLocation>
</comment>
<keyword evidence="8 10" id="KW-0406">Ion transport</keyword>
<feature type="transmembrane region" description="Helical" evidence="12">
    <location>
        <begin position="40"/>
        <end position="59"/>
    </location>
</feature>
<feature type="transmembrane region" description="Helical" evidence="12">
    <location>
        <begin position="238"/>
        <end position="259"/>
    </location>
</feature>
<feature type="binding site" evidence="11">
    <location>
        <position position="432"/>
    </location>
    <ligand>
        <name>K(+)</name>
        <dbReference type="ChEBI" id="CHEBI:29103"/>
    </ligand>
</feature>
<keyword evidence="2 10" id="KW-0813">Transport</keyword>